<keyword evidence="7" id="KW-1185">Reference proteome</keyword>
<evidence type="ECO:0000256" key="3">
    <source>
        <dbReference type="ARBA" id="ARBA00022443"/>
    </source>
</evidence>
<organism evidence="7 8">
    <name type="scientific">Hydra vulgaris</name>
    <name type="common">Hydra</name>
    <name type="synonym">Hydra attenuata</name>
    <dbReference type="NCBI Taxonomy" id="6087"/>
    <lineage>
        <taxon>Eukaryota</taxon>
        <taxon>Metazoa</taxon>
        <taxon>Cnidaria</taxon>
        <taxon>Hydrozoa</taxon>
        <taxon>Hydroidolina</taxon>
        <taxon>Anthoathecata</taxon>
        <taxon>Aplanulata</taxon>
        <taxon>Hydridae</taxon>
        <taxon>Hydra</taxon>
    </lineage>
</organism>
<dbReference type="SMART" id="SM00326">
    <property type="entry name" value="SH3"/>
    <property type="match status" value="1"/>
</dbReference>
<dbReference type="PANTHER" id="PTHR47437">
    <property type="entry name" value="JNK-INTERACTING PROTEIN 1-LIKE PROTEIN"/>
    <property type="match status" value="1"/>
</dbReference>
<protein>
    <submittedName>
        <fullName evidence="8">C-Jun-amino-terminal kinase-interacting protein 1 isoform X2</fullName>
    </submittedName>
</protein>
<dbReference type="GeneID" id="101239408"/>
<dbReference type="Proteomes" id="UP001652625">
    <property type="component" value="Chromosome 12"/>
</dbReference>
<keyword evidence="3 5" id="KW-0728">SH3 domain</keyword>
<dbReference type="Pfam" id="PF00640">
    <property type="entry name" value="PID"/>
    <property type="match status" value="1"/>
</dbReference>
<keyword evidence="8" id="KW-0418">Kinase</keyword>
<dbReference type="RefSeq" id="XP_065670047.1">
    <property type="nucleotide sequence ID" value="XM_065813975.1"/>
</dbReference>
<dbReference type="PROSITE" id="PS50002">
    <property type="entry name" value="SH3"/>
    <property type="match status" value="1"/>
</dbReference>
<dbReference type="PANTHER" id="PTHR47437:SF4">
    <property type="entry name" value="JNK-INTERACTING PROTEIN 1-LIKE PROTEIN"/>
    <property type="match status" value="1"/>
</dbReference>
<dbReference type="CDD" id="cd01212">
    <property type="entry name" value="PTB_JIP"/>
    <property type="match status" value="1"/>
</dbReference>
<sequence length="367" mass="42083">MINSAAVMIHHNESNTVSDETGIDESQNLTCYKRNLPNAPVMESQDKRMSLDNAQAKNESGNGINKIKYYTSKKKKEKRLQTGVSSSKFYVSHDLNIQNEVDKNFTNKTMLKKDFKISDKSNTVSESQTHVALYTFFPRHKDELLFKDGDPIQVLKMNDDLWYEGVNLLTGKQGIFPCRYVADILQKEIISADIKDADHMQFLMRFLGSVEVADFKGEDVLAFAIAKIVNQRSMLTAADPPSCVLQLSNKGIRISDIKYSEKDNEKLNKKVKKGKHKGEKKNEVNDTDDNSAHFFSLKNVTFCGNHPKDHRYFGFITKHPDDHRFACHVFMSKFSTDSICHILGECFKSFYESYMEYRAPTEDIYLE</sequence>
<evidence type="ECO:0000256" key="1">
    <source>
        <dbReference type="ARBA" id="ARBA00004496"/>
    </source>
</evidence>
<dbReference type="GO" id="GO:0016301">
    <property type="term" value="F:kinase activity"/>
    <property type="evidence" value="ECO:0007669"/>
    <property type="project" value="UniProtKB-KW"/>
</dbReference>
<evidence type="ECO:0000313" key="8">
    <source>
        <dbReference type="RefSeq" id="XP_065670047.1"/>
    </source>
</evidence>
<comment type="subcellular location">
    <subcellularLocation>
        <location evidence="1">Cytoplasm</location>
    </subcellularLocation>
</comment>
<dbReference type="InterPro" id="IPR011993">
    <property type="entry name" value="PH-like_dom_sf"/>
</dbReference>
<dbReference type="InterPro" id="IPR001452">
    <property type="entry name" value="SH3_domain"/>
</dbReference>
<dbReference type="SUPFAM" id="SSF50044">
    <property type="entry name" value="SH3-domain"/>
    <property type="match status" value="1"/>
</dbReference>
<keyword evidence="8" id="KW-0808">Transferase</keyword>
<evidence type="ECO:0000256" key="2">
    <source>
        <dbReference type="ARBA" id="ARBA00009866"/>
    </source>
</evidence>
<dbReference type="SUPFAM" id="SSF50729">
    <property type="entry name" value="PH domain-like"/>
    <property type="match status" value="1"/>
</dbReference>
<comment type="similarity">
    <text evidence="2">Belongs to the JIP scaffold family.</text>
</comment>
<evidence type="ECO:0000256" key="4">
    <source>
        <dbReference type="ARBA" id="ARBA00022490"/>
    </source>
</evidence>
<gene>
    <name evidence="8" type="primary">LOC101239408</name>
</gene>
<evidence type="ECO:0000259" key="6">
    <source>
        <dbReference type="PROSITE" id="PS50002"/>
    </source>
</evidence>
<accession>A0ABM4D6W0</accession>
<evidence type="ECO:0000256" key="5">
    <source>
        <dbReference type="PROSITE-ProRule" id="PRU00192"/>
    </source>
</evidence>
<dbReference type="InterPro" id="IPR036028">
    <property type="entry name" value="SH3-like_dom_sf"/>
</dbReference>
<dbReference type="InterPro" id="IPR047178">
    <property type="entry name" value="JIP1_scaffold"/>
</dbReference>
<feature type="domain" description="SH3" evidence="6">
    <location>
        <begin position="125"/>
        <end position="186"/>
    </location>
</feature>
<dbReference type="Gene3D" id="2.30.30.40">
    <property type="entry name" value="SH3 Domains"/>
    <property type="match status" value="1"/>
</dbReference>
<evidence type="ECO:0000313" key="7">
    <source>
        <dbReference type="Proteomes" id="UP001652625"/>
    </source>
</evidence>
<proteinExistence type="inferred from homology"/>
<dbReference type="Pfam" id="PF00018">
    <property type="entry name" value="SH3_1"/>
    <property type="match status" value="1"/>
</dbReference>
<dbReference type="InterPro" id="IPR006020">
    <property type="entry name" value="PTB/PI_dom"/>
</dbReference>
<keyword evidence="4" id="KW-0963">Cytoplasm</keyword>
<name>A0ABM4D6W0_HYDVU</name>
<dbReference type="Gene3D" id="2.30.29.30">
    <property type="entry name" value="Pleckstrin-homology domain (PH domain)/Phosphotyrosine-binding domain (PTB)"/>
    <property type="match status" value="1"/>
</dbReference>
<dbReference type="SMART" id="SM00462">
    <property type="entry name" value="PTB"/>
    <property type="match status" value="1"/>
</dbReference>
<reference evidence="8" key="1">
    <citation type="submission" date="2025-08" db="UniProtKB">
        <authorList>
            <consortium name="RefSeq"/>
        </authorList>
    </citation>
    <scope>IDENTIFICATION</scope>
</reference>